<dbReference type="AlphaFoldDB" id="A0A7W6D8N3"/>
<dbReference type="EMBL" id="JACIEE010000003">
    <property type="protein sequence ID" value="MBB3976631.1"/>
    <property type="molecule type" value="Genomic_DNA"/>
</dbReference>
<name>A0A7W6D8N3_9HYPH</name>
<sequence>MNTSTLEAVKDVIIETLGIEDRGRIEAASTPLFGNIPELDSFAVLSLAAALEQRFRFTIDDSDFTGEVFETVGSLARFVDSNLSH</sequence>
<proteinExistence type="predicted"/>
<reference evidence="2 3" key="1">
    <citation type="submission" date="2020-08" db="EMBL/GenBank/DDBJ databases">
        <title>Genomic Encyclopedia of Type Strains, Phase IV (KMG-IV): sequencing the most valuable type-strain genomes for metagenomic binning, comparative biology and taxonomic classification.</title>
        <authorList>
            <person name="Goeker M."/>
        </authorList>
    </citation>
    <scope>NUCLEOTIDE SEQUENCE [LARGE SCALE GENOMIC DNA]</scope>
    <source>
        <strain evidence="2 3">DSM 100211</strain>
    </source>
</reference>
<evidence type="ECO:0000313" key="2">
    <source>
        <dbReference type="EMBL" id="MBB3976631.1"/>
    </source>
</evidence>
<dbReference type="InterPro" id="IPR036736">
    <property type="entry name" value="ACP-like_sf"/>
</dbReference>
<dbReference type="InterPro" id="IPR009081">
    <property type="entry name" value="PP-bd_ACP"/>
</dbReference>
<dbReference type="RefSeq" id="WP_183802361.1">
    <property type="nucleotide sequence ID" value="NZ_JACIEE010000003.1"/>
</dbReference>
<protein>
    <submittedName>
        <fullName evidence="2">Acyl carrier protein</fullName>
    </submittedName>
</protein>
<keyword evidence="3" id="KW-1185">Reference proteome</keyword>
<dbReference type="Proteomes" id="UP000574761">
    <property type="component" value="Unassembled WGS sequence"/>
</dbReference>
<organism evidence="2 3">
    <name type="scientific">Mycoplana azooxidifex</name>
    <dbReference type="NCBI Taxonomy" id="1636188"/>
    <lineage>
        <taxon>Bacteria</taxon>
        <taxon>Pseudomonadati</taxon>
        <taxon>Pseudomonadota</taxon>
        <taxon>Alphaproteobacteria</taxon>
        <taxon>Hyphomicrobiales</taxon>
        <taxon>Rhizobiaceae</taxon>
        <taxon>Mycoplana</taxon>
    </lineage>
</organism>
<dbReference type="Gene3D" id="1.10.1200.10">
    <property type="entry name" value="ACP-like"/>
    <property type="match status" value="1"/>
</dbReference>
<evidence type="ECO:0000313" key="3">
    <source>
        <dbReference type="Proteomes" id="UP000574761"/>
    </source>
</evidence>
<dbReference type="Pfam" id="PF00550">
    <property type="entry name" value="PP-binding"/>
    <property type="match status" value="1"/>
</dbReference>
<dbReference type="PROSITE" id="PS50075">
    <property type="entry name" value="CARRIER"/>
    <property type="match status" value="1"/>
</dbReference>
<gene>
    <name evidence="2" type="ORF">GGQ64_001820</name>
</gene>
<accession>A0A7W6D8N3</accession>
<dbReference type="SUPFAM" id="SSF47336">
    <property type="entry name" value="ACP-like"/>
    <property type="match status" value="1"/>
</dbReference>
<feature type="domain" description="Carrier" evidence="1">
    <location>
        <begin position="3"/>
        <end position="83"/>
    </location>
</feature>
<comment type="caution">
    <text evidence="2">The sequence shown here is derived from an EMBL/GenBank/DDBJ whole genome shotgun (WGS) entry which is preliminary data.</text>
</comment>
<evidence type="ECO:0000259" key="1">
    <source>
        <dbReference type="PROSITE" id="PS50075"/>
    </source>
</evidence>